<dbReference type="InterPro" id="IPR041569">
    <property type="entry name" value="AAA_lid_3"/>
</dbReference>
<dbReference type="GO" id="GO:0009507">
    <property type="term" value="C:chloroplast"/>
    <property type="evidence" value="ECO:0007669"/>
    <property type="project" value="TreeGrafter"/>
</dbReference>
<evidence type="ECO:0000259" key="5">
    <source>
        <dbReference type="SMART" id="SM00382"/>
    </source>
</evidence>
<dbReference type="SMART" id="SM00382">
    <property type="entry name" value="AAA"/>
    <property type="match status" value="2"/>
</dbReference>
<organism evidence="6 7">
    <name type="scientific">Acorus calamus</name>
    <name type="common">Sweet flag</name>
    <dbReference type="NCBI Taxonomy" id="4465"/>
    <lineage>
        <taxon>Eukaryota</taxon>
        <taxon>Viridiplantae</taxon>
        <taxon>Streptophyta</taxon>
        <taxon>Embryophyta</taxon>
        <taxon>Tracheophyta</taxon>
        <taxon>Spermatophyta</taxon>
        <taxon>Magnoliopsida</taxon>
        <taxon>Liliopsida</taxon>
        <taxon>Acoraceae</taxon>
        <taxon>Acorus</taxon>
    </lineage>
</organism>
<dbReference type="InterPro" id="IPR027417">
    <property type="entry name" value="P-loop_NTPase"/>
</dbReference>
<keyword evidence="3" id="KW-0067">ATP-binding</keyword>
<dbReference type="EMBL" id="JAUJYO010000013">
    <property type="protein sequence ID" value="KAK1299558.1"/>
    <property type="molecule type" value="Genomic_DNA"/>
</dbReference>
<comment type="caution">
    <text evidence="6">The sequence shown here is derived from an EMBL/GenBank/DDBJ whole genome shotgun (WGS) entry which is preliminary data.</text>
</comment>
<protein>
    <recommendedName>
        <fullName evidence="5">AAA+ ATPase domain-containing protein</fullName>
    </recommendedName>
</protein>
<dbReference type="FunFam" id="3.40.50.300:FF:000661">
    <property type="entry name" value="calmodulin-interacting protein 111 isoform X1"/>
    <property type="match status" value="1"/>
</dbReference>
<dbReference type="InterPro" id="IPR050168">
    <property type="entry name" value="AAA_ATPase_domain"/>
</dbReference>
<keyword evidence="2" id="KW-0547">Nucleotide-binding</keyword>
<evidence type="ECO:0000256" key="2">
    <source>
        <dbReference type="ARBA" id="ARBA00022741"/>
    </source>
</evidence>
<keyword evidence="7" id="KW-1185">Reference proteome</keyword>
<dbReference type="InterPro" id="IPR058958">
    <property type="entry name" value="DPBB_CI111"/>
</dbReference>
<dbReference type="FunFam" id="1.10.8.60:FF:000038">
    <property type="entry name" value="spermatogenesis-associated protein 5-like protein 1"/>
    <property type="match status" value="1"/>
</dbReference>
<dbReference type="Gene3D" id="1.10.8.60">
    <property type="match status" value="2"/>
</dbReference>
<dbReference type="PANTHER" id="PTHR23077">
    <property type="entry name" value="AAA-FAMILY ATPASE"/>
    <property type="match status" value="1"/>
</dbReference>
<accession>A0AAV9DHF9</accession>
<proteinExistence type="inferred from homology"/>
<dbReference type="CDD" id="cd19503">
    <property type="entry name" value="RecA-like_CDC48_NLV2_r1-like"/>
    <property type="match status" value="1"/>
</dbReference>
<reference evidence="6" key="1">
    <citation type="journal article" date="2023" name="Nat. Commun.">
        <title>Diploid and tetraploid genomes of Acorus and the evolution of monocots.</title>
        <authorList>
            <person name="Ma L."/>
            <person name="Liu K.W."/>
            <person name="Li Z."/>
            <person name="Hsiao Y.Y."/>
            <person name="Qi Y."/>
            <person name="Fu T."/>
            <person name="Tang G.D."/>
            <person name="Zhang D."/>
            <person name="Sun W.H."/>
            <person name="Liu D.K."/>
            <person name="Li Y."/>
            <person name="Chen G.Z."/>
            <person name="Liu X.D."/>
            <person name="Liao X.Y."/>
            <person name="Jiang Y.T."/>
            <person name="Yu X."/>
            <person name="Hao Y."/>
            <person name="Huang J."/>
            <person name="Zhao X.W."/>
            <person name="Ke S."/>
            <person name="Chen Y.Y."/>
            <person name="Wu W.L."/>
            <person name="Hsu J.L."/>
            <person name="Lin Y.F."/>
            <person name="Huang M.D."/>
            <person name="Li C.Y."/>
            <person name="Huang L."/>
            <person name="Wang Z.W."/>
            <person name="Zhao X."/>
            <person name="Zhong W.Y."/>
            <person name="Peng D.H."/>
            <person name="Ahmad S."/>
            <person name="Lan S."/>
            <person name="Zhang J.S."/>
            <person name="Tsai W.C."/>
            <person name="Van de Peer Y."/>
            <person name="Liu Z.J."/>
        </authorList>
    </citation>
    <scope>NUCLEOTIDE SEQUENCE</scope>
    <source>
        <strain evidence="6">CP</strain>
    </source>
</reference>
<dbReference type="InterPro" id="IPR003593">
    <property type="entry name" value="AAA+_ATPase"/>
</dbReference>
<dbReference type="GO" id="GO:0005524">
    <property type="term" value="F:ATP binding"/>
    <property type="evidence" value="ECO:0007669"/>
    <property type="project" value="UniProtKB-KW"/>
</dbReference>
<dbReference type="FunFam" id="3.40.50.300:FF:001406">
    <property type="entry name" value="Putative vesicular transport protein (CDC48)"/>
    <property type="match status" value="1"/>
</dbReference>
<dbReference type="Pfam" id="PF00004">
    <property type="entry name" value="AAA"/>
    <property type="match status" value="2"/>
</dbReference>
<dbReference type="Gene3D" id="3.40.50.300">
    <property type="entry name" value="P-loop containing nucleotide triphosphate hydrolases"/>
    <property type="match status" value="2"/>
</dbReference>
<dbReference type="Proteomes" id="UP001180020">
    <property type="component" value="Unassembled WGS sequence"/>
</dbReference>
<dbReference type="GO" id="GO:0016887">
    <property type="term" value="F:ATP hydrolysis activity"/>
    <property type="evidence" value="ECO:0007669"/>
    <property type="project" value="InterPro"/>
</dbReference>
<dbReference type="CDD" id="cd19511">
    <property type="entry name" value="RecA-like_CDC48_r2-like"/>
    <property type="match status" value="1"/>
</dbReference>
<feature type="region of interest" description="Disordered" evidence="4">
    <location>
        <begin position="222"/>
        <end position="257"/>
    </location>
</feature>
<feature type="region of interest" description="Disordered" evidence="4">
    <location>
        <begin position="1"/>
        <end position="34"/>
    </location>
</feature>
<sequence>MPTKKKSRSKPSLSPSRTPSRHSPAAEDGVDRPRRLLEAAAARYPSLLSETEAFIGRISEFDAESKGGGGGATVWVSEASMAAFKPGSLVSVSLADSGVNKLTDEYNGHLGLDDDSGDVGSIFALATVNPSRELLKDGVRLSWNLRCTMGFPALGRVVFISPLKSCYEDHLMEADELQHLISGDSTCISLCNCKDLYLKLVIPKNGQLNDYAISPPSKTLLKSKQNHSGNAGIYSPKTPSTHNSKLAPMPAEESQLSNNVNPRTSAFVVDCKTKVHLFASTPPLVEMPAKWDLPQVDLKVTCFKDKEGGHLPKLGGLLKEFSILKEIIVFSIAYKDLLPSYKGVLLHGPPGTGKTSLASHCAYEAGVNIFTINGPEIISQYYGESEKALHEVFESARQSAPSVVFIDELDAIAPAREHGSEELSLRMVGTLLNLMDGVNRSDGVFVIAATNRPDSIDPALRRPGRLDREIEIGVPSPHQRLDILQTLLHDVDHSLSSAEVLSLASATHGFVGADLAALCNEAAMSALRRYIKFRCISGNAGVTGMLEDEGETSRYHVDSMSVSLSNLRLSSKPDNCSCVRAENVYQNDSGERNYDIGESMLLKVTNDDFEKAKMKVRPSAMREVMLEFPKVHWDDIGGQMEAKKQLTEAVQWPQLHREALERIGVQPVKGILMFGPPGCSKTLMARAVASEAGLNFLAVKGPELFSKWVGDSEKAVRSLFAKARANSPSIIFFDEIDGLATTRGQENDGTSVADRVLSQLLVEMDGLDQRVGVTIIAATNRPDNIDPALLRPGRFDRSVYVGSPNEDDRKDIFRIHSRNMPCSSAVDLRELASLTEGYTGADIKLICREAAIAALEENFDILEISMDHFKAAIHRVHPSDVRPYQELSSKFERLVKI</sequence>
<dbReference type="PROSITE" id="PS00674">
    <property type="entry name" value="AAA"/>
    <property type="match status" value="2"/>
</dbReference>
<evidence type="ECO:0000313" key="7">
    <source>
        <dbReference type="Proteomes" id="UP001180020"/>
    </source>
</evidence>
<evidence type="ECO:0000256" key="4">
    <source>
        <dbReference type="SAM" id="MobiDB-lite"/>
    </source>
</evidence>
<reference evidence="6" key="2">
    <citation type="submission" date="2023-06" db="EMBL/GenBank/DDBJ databases">
        <authorList>
            <person name="Ma L."/>
            <person name="Liu K.-W."/>
            <person name="Li Z."/>
            <person name="Hsiao Y.-Y."/>
            <person name="Qi Y."/>
            <person name="Fu T."/>
            <person name="Tang G."/>
            <person name="Zhang D."/>
            <person name="Sun W.-H."/>
            <person name="Liu D.-K."/>
            <person name="Li Y."/>
            <person name="Chen G.-Z."/>
            <person name="Liu X.-D."/>
            <person name="Liao X.-Y."/>
            <person name="Jiang Y.-T."/>
            <person name="Yu X."/>
            <person name="Hao Y."/>
            <person name="Huang J."/>
            <person name="Zhao X.-W."/>
            <person name="Ke S."/>
            <person name="Chen Y.-Y."/>
            <person name="Wu W.-L."/>
            <person name="Hsu J.-L."/>
            <person name="Lin Y.-F."/>
            <person name="Huang M.-D."/>
            <person name="Li C.-Y."/>
            <person name="Huang L."/>
            <person name="Wang Z.-W."/>
            <person name="Zhao X."/>
            <person name="Zhong W.-Y."/>
            <person name="Peng D.-H."/>
            <person name="Ahmad S."/>
            <person name="Lan S."/>
            <person name="Zhang J.-S."/>
            <person name="Tsai W.-C."/>
            <person name="Van De Peer Y."/>
            <person name="Liu Z.-J."/>
        </authorList>
    </citation>
    <scope>NUCLEOTIDE SEQUENCE</scope>
    <source>
        <strain evidence="6">CP</strain>
        <tissue evidence="6">Leaves</tissue>
    </source>
</reference>
<evidence type="ECO:0000256" key="1">
    <source>
        <dbReference type="ARBA" id="ARBA00006914"/>
    </source>
</evidence>
<feature type="domain" description="AAA+ ATPase" evidence="5">
    <location>
        <begin position="667"/>
        <end position="805"/>
    </location>
</feature>
<dbReference type="Pfam" id="PF17862">
    <property type="entry name" value="AAA_lid_3"/>
    <property type="match status" value="2"/>
</dbReference>
<dbReference type="InterPro" id="IPR003959">
    <property type="entry name" value="ATPase_AAA_core"/>
</dbReference>
<evidence type="ECO:0000313" key="6">
    <source>
        <dbReference type="EMBL" id="KAK1299558.1"/>
    </source>
</evidence>
<dbReference type="InterPro" id="IPR003960">
    <property type="entry name" value="ATPase_AAA_CS"/>
</dbReference>
<evidence type="ECO:0000256" key="3">
    <source>
        <dbReference type="ARBA" id="ARBA00022840"/>
    </source>
</evidence>
<name>A0AAV9DHF9_ACOCL</name>
<feature type="domain" description="AAA+ ATPase" evidence="5">
    <location>
        <begin position="340"/>
        <end position="476"/>
    </location>
</feature>
<comment type="similarity">
    <text evidence="1">Belongs to the AAA ATPase family.</text>
</comment>
<dbReference type="AlphaFoldDB" id="A0AAV9DHF9"/>
<feature type="compositionally biased region" description="Low complexity" evidence="4">
    <location>
        <begin position="10"/>
        <end position="23"/>
    </location>
</feature>
<dbReference type="Pfam" id="PF26429">
    <property type="entry name" value="DPBB_CI111"/>
    <property type="match status" value="1"/>
</dbReference>
<gene>
    <name evidence="6" type="ORF">QJS10_CPB13g00883</name>
</gene>
<dbReference type="PANTHER" id="PTHR23077:SF27">
    <property type="entry name" value="ATPASE FAMILY GENE 2 PROTEIN HOMOLOG A"/>
    <property type="match status" value="1"/>
</dbReference>
<dbReference type="SUPFAM" id="SSF52540">
    <property type="entry name" value="P-loop containing nucleoside triphosphate hydrolases"/>
    <property type="match status" value="2"/>
</dbReference>